<evidence type="ECO:0000256" key="5">
    <source>
        <dbReference type="ARBA" id="ARBA00022679"/>
    </source>
</evidence>
<dbReference type="NCBIfam" id="TIGR01469">
    <property type="entry name" value="cobA_cysG_Cterm"/>
    <property type="match status" value="1"/>
</dbReference>
<evidence type="ECO:0000259" key="10">
    <source>
        <dbReference type="Pfam" id="PF00590"/>
    </source>
</evidence>
<dbReference type="GO" id="GO:0019354">
    <property type="term" value="P:siroheme biosynthetic process"/>
    <property type="evidence" value="ECO:0007669"/>
    <property type="project" value="InterPro"/>
</dbReference>
<dbReference type="GO" id="GO:0009236">
    <property type="term" value="P:cobalamin biosynthetic process"/>
    <property type="evidence" value="ECO:0007669"/>
    <property type="project" value="UniProtKB-KW"/>
</dbReference>
<comment type="similarity">
    <text evidence="1">Belongs to the precorrin methyltransferase family.</text>
</comment>
<dbReference type="GO" id="GO:0004851">
    <property type="term" value="F:uroporphyrin-III C-methyltransferase activity"/>
    <property type="evidence" value="ECO:0007669"/>
    <property type="project" value="UniProtKB-EC"/>
</dbReference>
<proteinExistence type="inferred from homology"/>
<dbReference type="InterPro" id="IPR003043">
    <property type="entry name" value="Uropor_MeTrfase_CS"/>
</dbReference>
<dbReference type="SUPFAM" id="SSF53790">
    <property type="entry name" value="Tetrapyrrole methylase"/>
    <property type="match status" value="1"/>
</dbReference>
<dbReference type="FunFam" id="3.30.950.10:FF:000001">
    <property type="entry name" value="Siroheme synthase"/>
    <property type="match status" value="1"/>
</dbReference>
<evidence type="ECO:0000256" key="8">
    <source>
        <dbReference type="ARBA" id="ARBA00025705"/>
    </source>
</evidence>
<dbReference type="Pfam" id="PF00590">
    <property type="entry name" value="TP_methylase"/>
    <property type="match status" value="1"/>
</dbReference>
<dbReference type="AlphaFoldDB" id="A0A1C7PBC2"/>
<comment type="pathway">
    <text evidence="9">Cofactor biosynthesis; adenosylcobalamin biosynthesis; precorrin-2 from uroporphyrinogen III: step 1/1.</text>
</comment>
<dbReference type="EC" id="2.1.1.107" evidence="2"/>
<keyword evidence="7" id="KW-0627">Porphyrin biosynthesis</keyword>
<sequence length="505" mass="54519">MTTQGKVYLLGAGPGDPSLMTLRGKELVERADCLVYDALVAPEILAWSKPSCVRVYVGKRASRHAMAQEDINRLLVETSKQYACVVRLKGGDPYVFGRGGEEADVLSAEKVPFEVVSGISSAIAGPGYAGIPVTHREYCTQFTVFTGHENPDKGESTLDVEGIARAQGTKVMLMGMSSLRETLARLVEAGQKKSTPAAVIQWATTGRQRSVTGTVGTLADKAEKTGLGAPAIVVIGDVVKEASKLDWYQKLPLFGKRIVVTRTREQIGGLSRQLRELGADVIELPTIRITDPSDRQAFAESVVDCHTYDWLIFTSPNGVKRFFEAFFAVYSDIRCIGGARIAAIGKATEAALKAHGLATDIMPKKAVAEELVKEFARQKERVRGIEHTTMLWVHGEKSREVIARELSAAGAIVDECLAYNTVPETEDTTGAQARLREEGADIITFTSSSTVENFLALGIPLPDTCKIVSIGPITTATLHENGLKPAAEAKEHDIPGLVAAIRKLK</sequence>
<dbReference type="OrthoDB" id="9815856at2"/>
<reference evidence="13" key="1">
    <citation type="submission" date="2016-09" db="EMBL/GenBank/DDBJ databases">
        <authorList>
            <person name="Koehorst J."/>
        </authorList>
    </citation>
    <scope>NUCLEOTIDE SEQUENCE [LARGE SCALE GENOMIC DNA]</scope>
</reference>
<keyword evidence="6" id="KW-0949">S-adenosyl-L-methionine</keyword>
<protein>
    <recommendedName>
        <fullName evidence="2">uroporphyrinogen-III C-methyltransferase</fullName>
        <ecNumber evidence="2">2.1.1.107</ecNumber>
    </recommendedName>
</protein>
<dbReference type="CDD" id="cd06578">
    <property type="entry name" value="HemD"/>
    <property type="match status" value="1"/>
</dbReference>
<dbReference type="NCBIfam" id="NF004790">
    <property type="entry name" value="PRK06136.1"/>
    <property type="match status" value="1"/>
</dbReference>
<dbReference type="InterPro" id="IPR050161">
    <property type="entry name" value="Siro_Cobalamin_biosynth"/>
</dbReference>
<keyword evidence="4 12" id="KW-0489">Methyltransferase</keyword>
<dbReference type="InterPro" id="IPR035996">
    <property type="entry name" value="4pyrrol_Methylase_sf"/>
</dbReference>
<evidence type="ECO:0000256" key="2">
    <source>
        <dbReference type="ARBA" id="ARBA00012162"/>
    </source>
</evidence>
<dbReference type="InterPro" id="IPR006366">
    <property type="entry name" value="CobA/CysG_C"/>
</dbReference>
<evidence type="ECO:0000256" key="4">
    <source>
        <dbReference type="ARBA" id="ARBA00022603"/>
    </source>
</evidence>
<dbReference type="RefSeq" id="WP_067776010.1">
    <property type="nucleotide sequence ID" value="NZ_LIGX01000026.1"/>
</dbReference>
<name>A0A1C7PBC2_9BACT</name>
<feature type="domain" description="Tetrapyrrole biosynthesis uroporphyrinogen III synthase" evidence="11">
    <location>
        <begin position="270"/>
        <end position="499"/>
    </location>
</feature>
<dbReference type="PANTHER" id="PTHR45790:SF3">
    <property type="entry name" value="S-ADENOSYL-L-METHIONINE-DEPENDENT UROPORPHYRINOGEN III METHYLTRANSFERASE, CHLOROPLASTIC"/>
    <property type="match status" value="1"/>
</dbReference>
<evidence type="ECO:0000259" key="11">
    <source>
        <dbReference type="Pfam" id="PF02602"/>
    </source>
</evidence>
<dbReference type="Gene3D" id="3.40.50.10090">
    <property type="match status" value="2"/>
</dbReference>
<dbReference type="InterPro" id="IPR003754">
    <property type="entry name" value="4pyrrol_synth_uPrphyn_synth"/>
</dbReference>
<dbReference type="GO" id="GO:0032259">
    <property type="term" value="P:methylation"/>
    <property type="evidence" value="ECO:0007669"/>
    <property type="project" value="UniProtKB-KW"/>
</dbReference>
<dbReference type="InterPro" id="IPR036108">
    <property type="entry name" value="4pyrrol_syn_uPrphyn_synt_sf"/>
</dbReference>
<evidence type="ECO:0000256" key="7">
    <source>
        <dbReference type="ARBA" id="ARBA00023244"/>
    </source>
</evidence>
<dbReference type="CDD" id="cd11642">
    <property type="entry name" value="SUMT"/>
    <property type="match status" value="1"/>
</dbReference>
<dbReference type="InterPro" id="IPR014776">
    <property type="entry name" value="4pyrrole_Mease_sub2"/>
</dbReference>
<dbReference type="SUPFAM" id="SSF69618">
    <property type="entry name" value="HemD-like"/>
    <property type="match status" value="1"/>
</dbReference>
<evidence type="ECO:0000256" key="1">
    <source>
        <dbReference type="ARBA" id="ARBA00005879"/>
    </source>
</evidence>
<comment type="pathway">
    <text evidence="8">Porphyrin-containing compound metabolism; siroheme biosynthesis; precorrin-2 from uroporphyrinogen III: step 1/1.</text>
</comment>
<dbReference type="PATRIC" id="fig|1679444.3.peg.654"/>
<dbReference type="PANTHER" id="PTHR45790">
    <property type="entry name" value="SIROHEME SYNTHASE-RELATED"/>
    <property type="match status" value="1"/>
</dbReference>
<dbReference type="InterPro" id="IPR014777">
    <property type="entry name" value="4pyrrole_Mease_sub1"/>
</dbReference>
<evidence type="ECO:0000256" key="9">
    <source>
        <dbReference type="ARBA" id="ARBA00060548"/>
    </source>
</evidence>
<dbReference type="EMBL" id="LT629973">
    <property type="protein sequence ID" value="SEH85362.1"/>
    <property type="molecule type" value="Genomic_DNA"/>
</dbReference>
<keyword evidence="5" id="KW-0808">Transferase</keyword>
<evidence type="ECO:0000313" key="12">
    <source>
        <dbReference type="EMBL" id="SEH85362.1"/>
    </source>
</evidence>
<dbReference type="Pfam" id="PF02602">
    <property type="entry name" value="HEM4"/>
    <property type="match status" value="1"/>
</dbReference>
<dbReference type="InterPro" id="IPR000878">
    <property type="entry name" value="4pyrrol_Mease"/>
</dbReference>
<gene>
    <name evidence="12" type="ORF">PYTT_1222</name>
</gene>
<keyword evidence="3" id="KW-0169">Cobalamin biosynthesis</keyword>
<dbReference type="FunFam" id="3.40.1010.10:FF:000001">
    <property type="entry name" value="Siroheme synthase"/>
    <property type="match status" value="1"/>
</dbReference>
<evidence type="ECO:0000256" key="3">
    <source>
        <dbReference type="ARBA" id="ARBA00022573"/>
    </source>
</evidence>
<dbReference type="Gene3D" id="3.40.1010.10">
    <property type="entry name" value="Cobalt-precorrin-4 Transmethylase, Domain 1"/>
    <property type="match status" value="1"/>
</dbReference>
<dbReference type="STRING" id="1679444.PYTT_1222"/>
<dbReference type="PROSITE" id="PS00839">
    <property type="entry name" value="SUMT_1"/>
    <property type="match status" value="1"/>
</dbReference>
<evidence type="ECO:0000256" key="6">
    <source>
        <dbReference type="ARBA" id="ARBA00022691"/>
    </source>
</evidence>
<dbReference type="Gene3D" id="3.30.950.10">
    <property type="entry name" value="Methyltransferase, Cobalt-precorrin-4 Transmethylase, Domain 2"/>
    <property type="match status" value="1"/>
</dbReference>
<feature type="domain" description="Tetrapyrrole methylase" evidence="10">
    <location>
        <begin position="6"/>
        <end position="218"/>
    </location>
</feature>
<accession>A0A1C7PBC2</accession>
<dbReference type="KEGG" id="agl:PYTT_1222"/>
<evidence type="ECO:0000313" key="13">
    <source>
        <dbReference type="Proteomes" id="UP000176204"/>
    </source>
</evidence>
<keyword evidence="13" id="KW-1185">Reference proteome</keyword>
<organism evidence="12 13">
    <name type="scientific">Akkermansia glycaniphila</name>
    <dbReference type="NCBI Taxonomy" id="1679444"/>
    <lineage>
        <taxon>Bacteria</taxon>
        <taxon>Pseudomonadati</taxon>
        <taxon>Verrucomicrobiota</taxon>
        <taxon>Verrucomicrobiia</taxon>
        <taxon>Verrucomicrobiales</taxon>
        <taxon>Akkermansiaceae</taxon>
        <taxon>Akkermansia</taxon>
    </lineage>
</organism>
<dbReference type="GO" id="GO:0004852">
    <property type="term" value="F:uroporphyrinogen-III synthase activity"/>
    <property type="evidence" value="ECO:0007669"/>
    <property type="project" value="InterPro"/>
</dbReference>
<dbReference type="Proteomes" id="UP000176204">
    <property type="component" value="Chromosome I"/>
</dbReference>